<evidence type="ECO:0000313" key="2">
    <source>
        <dbReference type="Proteomes" id="UP000299102"/>
    </source>
</evidence>
<sequence>MTSICVSSKASDGDVSETVCLLCKGMRFVLHKSAPFKRTLFMGDFVHAHYSGTGCSGRCAKSRHVRPIESGCKRILEGYRKLLRAVYLRVSYPTRISRQHYLVT</sequence>
<keyword evidence="2" id="KW-1185">Reference proteome</keyword>
<gene>
    <name evidence="1" type="ORF">EVAR_18651_1</name>
</gene>
<dbReference type="Proteomes" id="UP000299102">
    <property type="component" value="Unassembled WGS sequence"/>
</dbReference>
<dbReference type="EMBL" id="BGZK01000135">
    <property type="protein sequence ID" value="GBP22010.1"/>
    <property type="molecule type" value="Genomic_DNA"/>
</dbReference>
<dbReference type="AlphaFoldDB" id="A0A4C1U6X3"/>
<name>A0A4C1U6X3_EUMVA</name>
<reference evidence="1 2" key="1">
    <citation type="journal article" date="2019" name="Commun. Biol.">
        <title>The bagworm genome reveals a unique fibroin gene that provides high tensile strength.</title>
        <authorList>
            <person name="Kono N."/>
            <person name="Nakamura H."/>
            <person name="Ohtoshi R."/>
            <person name="Tomita M."/>
            <person name="Numata K."/>
            <person name="Arakawa K."/>
        </authorList>
    </citation>
    <scope>NUCLEOTIDE SEQUENCE [LARGE SCALE GENOMIC DNA]</scope>
</reference>
<organism evidence="1 2">
    <name type="scientific">Eumeta variegata</name>
    <name type="common">Bagworm moth</name>
    <name type="synonym">Eumeta japonica</name>
    <dbReference type="NCBI Taxonomy" id="151549"/>
    <lineage>
        <taxon>Eukaryota</taxon>
        <taxon>Metazoa</taxon>
        <taxon>Ecdysozoa</taxon>
        <taxon>Arthropoda</taxon>
        <taxon>Hexapoda</taxon>
        <taxon>Insecta</taxon>
        <taxon>Pterygota</taxon>
        <taxon>Neoptera</taxon>
        <taxon>Endopterygota</taxon>
        <taxon>Lepidoptera</taxon>
        <taxon>Glossata</taxon>
        <taxon>Ditrysia</taxon>
        <taxon>Tineoidea</taxon>
        <taxon>Psychidae</taxon>
        <taxon>Oiketicinae</taxon>
        <taxon>Eumeta</taxon>
    </lineage>
</organism>
<proteinExistence type="predicted"/>
<protein>
    <submittedName>
        <fullName evidence="1">Uncharacterized protein</fullName>
    </submittedName>
</protein>
<evidence type="ECO:0000313" key="1">
    <source>
        <dbReference type="EMBL" id="GBP22010.1"/>
    </source>
</evidence>
<accession>A0A4C1U6X3</accession>
<comment type="caution">
    <text evidence="1">The sequence shown here is derived from an EMBL/GenBank/DDBJ whole genome shotgun (WGS) entry which is preliminary data.</text>
</comment>